<proteinExistence type="predicted"/>
<accession>A0A0U3DN00</accession>
<sequence length="155" mass="17144">MSNVLVTYFSASGVTKGIAEKIASENDYDIFEIVPEEIYTPEDLDWTNKNSRSTIEMNDKSFRPPIADTTDVSGYDIVVIGFPVWWYTAPTIINTFIESVDLSGKAIKAFCTSGGSGIDKCVSDLASTYPDLDFKKGLRLTGSESSDKIKEWIDD</sequence>
<dbReference type="KEGG" id="mmil:sm9_1566"/>
<protein>
    <submittedName>
        <fullName evidence="2">Flavodoxin</fullName>
    </submittedName>
</protein>
<keyword evidence="3" id="KW-1185">Reference proteome</keyword>
<dbReference type="Gene3D" id="3.40.50.360">
    <property type="match status" value="1"/>
</dbReference>
<feature type="domain" description="Flavodoxin-like" evidence="1">
    <location>
        <begin position="4"/>
        <end position="155"/>
    </location>
</feature>
<dbReference type="GeneID" id="26736507"/>
<dbReference type="GO" id="GO:0010181">
    <property type="term" value="F:FMN binding"/>
    <property type="evidence" value="ECO:0007669"/>
    <property type="project" value="InterPro"/>
</dbReference>
<dbReference type="PANTHER" id="PTHR39201">
    <property type="entry name" value="EXPORTED PROTEIN-RELATED"/>
    <property type="match status" value="1"/>
</dbReference>
<dbReference type="OrthoDB" id="73155at2157"/>
<dbReference type="PATRIC" id="fig|230361.4.peg.1623"/>
<dbReference type="InterPro" id="IPR029039">
    <property type="entry name" value="Flavoprotein-like_sf"/>
</dbReference>
<evidence type="ECO:0000259" key="1">
    <source>
        <dbReference type="PROSITE" id="PS50902"/>
    </source>
</evidence>
<dbReference type="SUPFAM" id="SSF52218">
    <property type="entry name" value="Flavoproteins"/>
    <property type="match status" value="1"/>
</dbReference>
<dbReference type="RefSeq" id="WP_058739574.1">
    <property type="nucleotide sequence ID" value="NZ_CP011266.1"/>
</dbReference>
<dbReference type="Proteomes" id="UP000067738">
    <property type="component" value="Chromosome"/>
</dbReference>
<dbReference type="PANTHER" id="PTHR39201:SF1">
    <property type="entry name" value="FLAVODOXIN-LIKE DOMAIN-CONTAINING PROTEIN"/>
    <property type="match status" value="1"/>
</dbReference>
<dbReference type="EMBL" id="CP011266">
    <property type="protein sequence ID" value="ALT69334.1"/>
    <property type="molecule type" value="Genomic_DNA"/>
</dbReference>
<dbReference type="Pfam" id="PF12682">
    <property type="entry name" value="Flavodoxin_4"/>
    <property type="match status" value="1"/>
</dbReference>
<dbReference type="PROSITE" id="PS50902">
    <property type="entry name" value="FLAVODOXIN_LIKE"/>
    <property type="match status" value="1"/>
</dbReference>
<dbReference type="InterPro" id="IPR008254">
    <property type="entry name" value="Flavodoxin/NO_synth"/>
</dbReference>
<evidence type="ECO:0000313" key="2">
    <source>
        <dbReference type="EMBL" id="ALT69334.1"/>
    </source>
</evidence>
<name>A0A0U3DN00_9EURY</name>
<gene>
    <name evidence="2" type="ORF">sm9_1566</name>
</gene>
<dbReference type="AlphaFoldDB" id="A0A0U3DN00"/>
<dbReference type="NCBIfam" id="NF005501">
    <property type="entry name" value="PRK07116.1"/>
    <property type="match status" value="1"/>
</dbReference>
<organism evidence="2 3">
    <name type="scientific">Methanobrevibacter millerae</name>
    <dbReference type="NCBI Taxonomy" id="230361"/>
    <lineage>
        <taxon>Archaea</taxon>
        <taxon>Methanobacteriati</taxon>
        <taxon>Methanobacteriota</taxon>
        <taxon>Methanomada group</taxon>
        <taxon>Methanobacteria</taxon>
        <taxon>Methanobacteriales</taxon>
        <taxon>Methanobacteriaceae</taxon>
        <taxon>Methanobrevibacter</taxon>
    </lineage>
</organism>
<evidence type="ECO:0000313" key="3">
    <source>
        <dbReference type="Proteomes" id="UP000067738"/>
    </source>
</evidence>
<reference evidence="2 3" key="1">
    <citation type="submission" date="2015-04" db="EMBL/GenBank/DDBJ databases">
        <title>The complete genome sequence of the rumen methanogen Methanobrevibacter millerae SM9.</title>
        <authorList>
            <person name="Leahy S.C."/>
            <person name="Kelly W.J."/>
            <person name="Pacheco D.M."/>
            <person name="Li D."/>
            <person name="Altermann E."/>
            <person name="Attwood G.T."/>
        </authorList>
    </citation>
    <scope>NUCLEOTIDE SEQUENCE [LARGE SCALE GENOMIC DNA]</scope>
    <source>
        <strain evidence="2 3">SM9</strain>
    </source>
</reference>